<accession>A0A918QE41</accession>
<evidence type="ECO:0000313" key="6">
    <source>
        <dbReference type="Proteomes" id="UP000662572"/>
    </source>
</evidence>
<dbReference type="Pfam" id="PF01638">
    <property type="entry name" value="HxlR"/>
    <property type="match status" value="1"/>
</dbReference>
<dbReference type="PROSITE" id="PS51118">
    <property type="entry name" value="HTH_HXLR"/>
    <property type="match status" value="1"/>
</dbReference>
<dbReference type="GO" id="GO:0003677">
    <property type="term" value="F:DNA binding"/>
    <property type="evidence" value="ECO:0007669"/>
    <property type="project" value="UniProtKB-KW"/>
</dbReference>
<dbReference type="Proteomes" id="UP000662572">
    <property type="component" value="Unassembled WGS sequence"/>
</dbReference>
<dbReference type="InterPro" id="IPR036388">
    <property type="entry name" value="WH-like_DNA-bd_sf"/>
</dbReference>
<dbReference type="Gene3D" id="1.10.10.10">
    <property type="entry name" value="Winged helix-like DNA-binding domain superfamily/Winged helix DNA-binding domain"/>
    <property type="match status" value="1"/>
</dbReference>
<name>A0A918QE41_9CAUL</name>
<organism evidence="5 6">
    <name type="scientific">Asticcacaulis endophyticus</name>
    <dbReference type="NCBI Taxonomy" id="1395890"/>
    <lineage>
        <taxon>Bacteria</taxon>
        <taxon>Pseudomonadati</taxon>
        <taxon>Pseudomonadota</taxon>
        <taxon>Alphaproteobacteria</taxon>
        <taxon>Caulobacterales</taxon>
        <taxon>Caulobacteraceae</taxon>
        <taxon>Asticcacaulis</taxon>
    </lineage>
</organism>
<gene>
    <name evidence="5" type="ORF">GCM10011273_29690</name>
</gene>
<comment type="caution">
    <text evidence="5">The sequence shown here is derived from an EMBL/GenBank/DDBJ whole genome shotgun (WGS) entry which is preliminary data.</text>
</comment>
<dbReference type="InterPro" id="IPR036390">
    <property type="entry name" value="WH_DNA-bd_sf"/>
</dbReference>
<feature type="domain" description="HTH hxlR-type" evidence="4">
    <location>
        <begin position="13"/>
        <end position="110"/>
    </location>
</feature>
<dbReference type="AlphaFoldDB" id="A0A918QE41"/>
<evidence type="ECO:0000259" key="4">
    <source>
        <dbReference type="PROSITE" id="PS51118"/>
    </source>
</evidence>
<keyword evidence="6" id="KW-1185">Reference proteome</keyword>
<reference evidence="5" key="2">
    <citation type="submission" date="2020-09" db="EMBL/GenBank/DDBJ databases">
        <authorList>
            <person name="Sun Q."/>
            <person name="Kim S."/>
        </authorList>
    </citation>
    <scope>NUCLEOTIDE SEQUENCE</scope>
    <source>
        <strain evidence="5">KCTC 32296</strain>
    </source>
</reference>
<dbReference type="InterPro" id="IPR002577">
    <property type="entry name" value="HTH_HxlR"/>
</dbReference>
<dbReference type="PANTHER" id="PTHR33204:SF39">
    <property type="entry name" value="TRANSCRIPTIONAL REGULATORY PROTEIN"/>
    <property type="match status" value="1"/>
</dbReference>
<proteinExistence type="predicted"/>
<keyword evidence="1" id="KW-0805">Transcription regulation</keyword>
<evidence type="ECO:0000256" key="3">
    <source>
        <dbReference type="ARBA" id="ARBA00023163"/>
    </source>
</evidence>
<evidence type="ECO:0000256" key="2">
    <source>
        <dbReference type="ARBA" id="ARBA00023125"/>
    </source>
</evidence>
<reference evidence="5" key="1">
    <citation type="journal article" date="2014" name="Int. J. Syst. Evol. Microbiol.">
        <title>Complete genome sequence of Corynebacterium casei LMG S-19264T (=DSM 44701T), isolated from a smear-ripened cheese.</title>
        <authorList>
            <consortium name="US DOE Joint Genome Institute (JGI-PGF)"/>
            <person name="Walter F."/>
            <person name="Albersmeier A."/>
            <person name="Kalinowski J."/>
            <person name="Ruckert C."/>
        </authorList>
    </citation>
    <scope>NUCLEOTIDE SEQUENCE</scope>
    <source>
        <strain evidence="5">KCTC 32296</strain>
    </source>
</reference>
<dbReference type="EMBL" id="BMZB01000004">
    <property type="protein sequence ID" value="GGZ40995.1"/>
    <property type="molecule type" value="Genomic_DNA"/>
</dbReference>
<sequence>MARLTEMPETHDCVALRDLLDRLGDRWSLHIILTLKDRPKRFSELKREVEGISQRMLSLVLRALERDGFIVHNSHRHGFADYELTPLGLSLIQPVNTLWAWAINTRNEVLNARKRFDNVAEDQPTESAK</sequence>
<evidence type="ECO:0000313" key="5">
    <source>
        <dbReference type="EMBL" id="GGZ40995.1"/>
    </source>
</evidence>
<keyword evidence="2" id="KW-0238">DNA-binding</keyword>
<dbReference type="PANTHER" id="PTHR33204">
    <property type="entry name" value="TRANSCRIPTIONAL REGULATOR, MARR FAMILY"/>
    <property type="match status" value="1"/>
</dbReference>
<evidence type="ECO:0000256" key="1">
    <source>
        <dbReference type="ARBA" id="ARBA00023015"/>
    </source>
</evidence>
<dbReference type="SUPFAM" id="SSF46785">
    <property type="entry name" value="Winged helix' DNA-binding domain"/>
    <property type="match status" value="1"/>
</dbReference>
<dbReference type="RefSeq" id="WP_189487934.1">
    <property type="nucleotide sequence ID" value="NZ_BMZB01000004.1"/>
</dbReference>
<protein>
    <submittedName>
        <fullName evidence="5">Transcriptional regulator</fullName>
    </submittedName>
</protein>
<keyword evidence="3" id="KW-0804">Transcription</keyword>